<dbReference type="Gene3D" id="3.40.50.1820">
    <property type="entry name" value="alpha/beta hydrolase"/>
    <property type="match status" value="1"/>
</dbReference>
<dbReference type="Gramene" id="EFJ06351">
    <property type="protein sequence ID" value="EFJ06351"/>
    <property type="gene ID" value="SELMODRAFT_135519"/>
</dbReference>
<proteinExistence type="predicted"/>
<dbReference type="EMBL" id="GL377702">
    <property type="protein sequence ID" value="EFJ06351.1"/>
    <property type="molecule type" value="Genomic_DNA"/>
</dbReference>
<evidence type="ECO:0000313" key="2">
    <source>
        <dbReference type="EMBL" id="EFJ06351.1"/>
    </source>
</evidence>
<evidence type="ECO:0000259" key="1">
    <source>
        <dbReference type="Pfam" id="PF12146"/>
    </source>
</evidence>
<dbReference type="Pfam" id="PF12146">
    <property type="entry name" value="Hydrolase_4"/>
    <property type="match status" value="1"/>
</dbReference>
<dbReference type="InterPro" id="IPR051044">
    <property type="entry name" value="MAG_DAG_Lipase"/>
</dbReference>
<name>D8TAD1_SELML</name>
<dbReference type="STRING" id="88036.D8TAD1"/>
<sequence>MAVKSEAAFQSRRGIQLSTCSWTPSSAAATKALVFLCHGYGMECSVFMSKAGEKLAAAGYCVFGIDYEGHGKSDGMRCYIRRFDDIVDDCHDFFHSVRLRPEFAGKPAFLYGESMGGAVALLLERRSGGGGSQSPGDSSNCWSGAILVAPMCKISENMLPTPWLRWLLIKLSALIPTWKVVPIKDVIEQSFKDERKRRAIRSNPYIYTDRMILKTAVELLLTSLSLEKLLGQVKMPFIVLHGEDDRVTDPAISKELYAAASSSDKTIRIYSGMWHGLTTGEPDHNVDLVFQDITEWLDKRCAVADYSLSSLDGLKKLQHDPLFCKGMDLDARS</sequence>
<gene>
    <name evidence="2" type="ORF">SELMODRAFT_135519</name>
</gene>
<dbReference type="SUPFAM" id="SSF53474">
    <property type="entry name" value="alpha/beta-Hydrolases"/>
    <property type="match status" value="1"/>
</dbReference>
<dbReference type="InterPro" id="IPR000073">
    <property type="entry name" value="AB_hydrolase_1"/>
</dbReference>
<organism evidence="3">
    <name type="scientific">Selaginella moellendorffii</name>
    <name type="common">Spikemoss</name>
    <dbReference type="NCBI Taxonomy" id="88036"/>
    <lineage>
        <taxon>Eukaryota</taxon>
        <taxon>Viridiplantae</taxon>
        <taxon>Streptophyta</taxon>
        <taxon>Embryophyta</taxon>
        <taxon>Tracheophyta</taxon>
        <taxon>Lycopodiopsida</taxon>
        <taxon>Selaginellales</taxon>
        <taxon>Selaginellaceae</taxon>
        <taxon>Selaginella</taxon>
    </lineage>
</organism>
<dbReference type="HOGENOM" id="CLU_026209_0_1_1"/>
<dbReference type="AlphaFoldDB" id="D8TAD1"/>
<dbReference type="eggNOG" id="KOG1455">
    <property type="taxonomic scope" value="Eukaryota"/>
</dbReference>
<dbReference type="GO" id="GO:0016020">
    <property type="term" value="C:membrane"/>
    <property type="evidence" value="ECO:0000318"/>
    <property type="project" value="GO_Central"/>
</dbReference>
<feature type="domain" description="Serine aminopeptidase S33" evidence="1">
    <location>
        <begin position="30"/>
        <end position="282"/>
    </location>
</feature>
<dbReference type="PRINTS" id="PR00111">
    <property type="entry name" value="ABHYDROLASE"/>
</dbReference>
<dbReference type="InParanoid" id="D8TAD1"/>
<dbReference type="OMA" id="EYYTSIC"/>
<dbReference type="KEGG" id="smo:SELMODRAFT_135519"/>
<dbReference type="Proteomes" id="UP000001514">
    <property type="component" value="Unassembled WGS sequence"/>
</dbReference>
<dbReference type="PANTHER" id="PTHR11614">
    <property type="entry name" value="PHOSPHOLIPASE-RELATED"/>
    <property type="match status" value="1"/>
</dbReference>
<keyword evidence="3" id="KW-1185">Reference proteome</keyword>
<dbReference type="OrthoDB" id="2498029at2759"/>
<dbReference type="GO" id="GO:0016298">
    <property type="term" value="F:lipase activity"/>
    <property type="evidence" value="ECO:0000318"/>
    <property type="project" value="GO_Central"/>
</dbReference>
<protein>
    <recommendedName>
        <fullName evidence="1">Serine aminopeptidase S33 domain-containing protein</fullName>
    </recommendedName>
</protein>
<dbReference type="FunFam" id="3.40.50.1820:FF:000036">
    <property type="entry name" value="Alpha/beta-Hydrolases superfamily protein"/>
    <property type="match status" value="1"/>
</dbReference>
<dbReference type="InterPro" id="IPR029058">
    <property type="entry name" value="AB_hydrolase_fold"/>
</dbReference>
<accession>D8TAD1</accession>
<reference evidence="2 3" key="1">
    <citation type="journal article" date="2011" name="Science">
        <title>The Selaginella genome identifies genetic changes associated with the evolution of vascular plants.</title>
        <authorList>
            <person name="Banks J.A."/>
            <person name="Nishiyama T."/>
            <person name="Hasebe M."/>
            <person name="Bowman J.L."/>
            <person name="Gribskov M."/>
            <person name="dePamphilis C."/>
            <person name="Albert V.A."/>
            <person name="Aono N."/>
            <person name="Aoyama T."/>
            <person name="Ambrose B.A."/>
            <person name="Ashton N.W."/>
            <person name="Axtell M.J."/>
            <person name="Barker E."/>
            <person name="Barker M.S."/>
            <person name="Bennetzen J.L."/>
            <person name="Bonawitz N.D."/>
            <person name="Chapple C."/>
            <person name="Cheng C."/>
            <person name="Correa L.G."/>
            <person name="Dacre M."/>
            <person name="DeBarry J."/>
            <person name="Dreyer I."/>
            <person name="Elias M."/>
            <person name="Engstrom E.M."/>
            <person name="Estelle M."/>
            <person name="Feng L."/>
            <person name="Finet C."/>
            <person name="Floyd S.K."/>
            <person name="Frommer W.B."/>
            <person name="Fujita T."/>
            <person name="Gramzow L."/>
            <person name="Gutensohn M."/>
            <person name="Harholt J."/>
            <person name="Hattori M."/>
            <person name="Heyl A."/>
            <person name="Hirai T."/>
            <person name="Hiwatashi Y."/>
            <person name="Ishikawa M."/>
            <person name="Iwata M."/>
            <person name="Karol K.G."/>
            <person name="Koehler B."/>
            <person name="Kolukisaoglu U."/>
            <person name="Kubo M."/>
            <person name="Kurata T."/>
            <person name="Lalonde S."/>
            <person name="Li K."/>
            <person name="Li Y."/>
            <person name="Litt A."/>
            <person name="Lyons E."/>
            <person name="Manning G."/>
            <person name="Maruyama T."/>
            <person name="Michael T.P."/>
            <person name="Mikami K."/>
            <person name="Miyazaki S."/>
            <person name="Morinaga S."/>
            <person name="Murata T."/>
            <person name="Mueller-Roeber B."/>
            <person name="Nelson D.R."/>
            <person name="Obara M."/>
            <person name="Oguri Y."/>
            <person name="Olmstead R.G."/>
            <person name="Onodera N."/>
            <person name="Petersen B.L."/>
            <person name="Pils B."/>
            <person name="Prigge M."/>
            <person name="Rensing S.A."/>
            <person name="Riano-Pachon D.M."/>
            <person name="Roberts A.W."/>
            <person name="Sato Y."/>
            <person name="Scheller H.V."/>
            <person name="Schulz B."/>
            <person name="Schulz C."/>
            <person name="Shakirov E.V."/>
            <person name="Shibagaki N."/>
            <person name="Shinohara N."/>
            <person name="Shippen D.E."/>
            <person name="Soerensen I."/>
            <person name="Sotooka R."/>
            <person name="Sugimoto N."/>
            <person name="Sugita M."/>
            <person name="Sumikawa N."/>
            <person name="Tanurdzic M."/>
            <person name="Theissen G."/>
            <person name="Ulvskov P."/>
            <person name="Wakazuki S."/>
            <person name="Weng J.K."/>
            <person name="Willats W.W."/>
            <person name="Wipf D."/>
            <person name="Wolf P.G."/>
            <person name="Yang L."/>
            <person name="Zimmer A.D."/>
            <person name="Zhu Q."/>
            <person name="Mitros T."/>
            <person name="Hellsten U."/>
            <person name="Loque D."/>
            <person name="Otillar R."/>
            <person name="Salamov A."/>
            <person name="Schmutz J."/>
            <person name="Shapiro H."/>
            <person name="Lindquist E."/>
            <person name="Lucas S."/>
            <person name="Rokhsar D."/>
            <person name="Grigoriev I.V."/>
        </authorList>
    </citation>
    <scope>NUCLEOTIDE SEQUENCE [LARGE SCALE GENOMIC DNA]</scope>
</reference>
<evidence type="ECO:0000313" key="3">
    <source>
        <dbReference type="Proteomes" id="UP000001514"/>
    </source>
</evidence>
<dbReference type="InterPro" id="IPR022742">
    <property type="entry name" value="Hydrolase_4"/>
</dbReference>